<organism evidence="1">
    <name type="scientific">viral metagenome</name>
    <dbReference type="NCBI Taxonomy" id="1070528"/>
    <lineage>
        <taxon>unclassified sequences</taxon>
        <taxon>metagenomes</taxon>
        <taxon>organismal metagenomes</taxon>
    </lineage>
</organism>
<proteinExistence type="predicted"/>
<dbReference type="EMBL" id="MT141626">
    <property type="protein sequence ID" value="QJA68540.1"/>
    <property type="molecule type" value="Genomic_DNA"/>
</dbReference>
<gene>
    <name evidence="1" type="ORF">MM415A06246_0005</name>
</gene>
<sequence length="113" mass="12854">MTLPEFFTVRGIPGAVKDEFKLTCLKRKERIGQVISSLMIDYIALSGFETCLWPGFERVPWASRRSGDEVWIAGAMLGKPFAYGPHVVVKDRVLCNKLGEEFKQHQDVLLRKV</sequence>
<dbReference type="AlphaFoldDB" id="A0A6M3JFF6"/>
<evidence type="ECO:0000313" key="1">
    <source>
        <dbReference type="EMBL" id="QJA68540.1"/>
    </source>
</evidence>
<name>A0A6M3JFF6_9ZZZZ</name>
<accession>A0A6M3JFF6</accession>
<protein>
    <submittedName>
        <fullName evidence="1">Uncharacterized protein</fullName>
    </submittedName>
</protein>
<reference evidence="1" key="1">
    <citation type="submission" date="2020-03" db="EMBL/GenBank/DDBJ databases">
        <title>The deep terrestrial virosphere.</title>
        <authorList>
            <person name="Holmfeldt K."/>
            <person name="Nilsson E."/>
            <person name="Simone D."/>
            <person name="Lopez-Fernandez M."/>
            <person name="Wu X."/>
            <person name="de Brujin I."/>
            <person name="Lundin D."/>
            <person name="Andersson A."/>
            <person name="Bertilsson S."/>
            <person name="Dopson M."/>
        </authorList>
    </citation>
    <scope>NUCLEOTIDE SEQUENCE</scope>
    <source>
        <strain evidence="1">MM415A06246</strain>
    </source>
</reference>